<dbReference type="InterPro" id="IPR011047">
    <property type="entry name" value="Quinoprotein_ADH-like_sf"/>
</dbReference>
<proteinExistence type="predicted"/>
<dbReference type="PANTHER" id="PTHR44464">
    <property type="entry name" value="WD REPEAT-CONTAINING PROTEIN 17"/>
    <property type="match status" value="1"/>
</dbReference>
<protein>
    <recommendedName>
        <fullName evidence="6">WD repeat-containing protein 17</fullName>
    </recommendedName>
</protein>
<dbReference type="PROSITE" id="PS00678">
    <property type="entry name" value="WD_REPEATS_1"/>
    <property type="match status" value="3"/>
</dbReference>
<evidence type="ECO:0008006" key="6">
    <source>
        <dbReference type="Google" id="ProtNLM"/>
    </source>
</evidence>
<dbReference type="PROSITE" id="PS50294">
    <property type="entry name" value="WD_REPEATS_REGION"/>
    <property type="match status" value="4"/>
</dbReference>
<reference evidence="4 5" key="1">
    <citation type="submission" date="2024-01" db="EMBL/GenBank/DDBJ databases">
        <title>The genome of the rayed Mediterranean limpet Patella caerulea (Linnaeus, 1758).</title>
        <authorList>
            <person name="Anh-Thu Weber A."/>
            <person name="Halstead-Nussloch G."/>
        </authorList>
    </citation>
    <scope>NUCLEOTIDE SEQUENCE [LARGE SCALE GENOMIC DNA]</scope>
    <source>
        <strain evidence="4">AATW-2023a</strain>
        <tissue evidence="4">Whole specimen</tissue>
    </source>
</reference>
<accession>A0AAN8JAR2</accession>
<dbReference type="Proteomes" id="UP001347796">
    <property type="component" value="Unassembled WGS sequence"/>
</dbReference>
<dbReference type="SUPFAM" id="SSF50969">
    <property type="entry name" value="YVTN repeat-like/Quinoprotein amine dehydrogenase"/>
    <property type="match status" value="1"/>
</dbReference>
<dbReference type="SUPFAM" id="SSF50998">
    <property type="entry name" value="Quinoprotein alcohol dehydrogenase-like"/>
    <property type="match status" value="1"/>
</dbReference>
<evidence type="ECO:0000313" key="5">
    <source>
        <dbReference type="Proteomes" id="UP001347796"/>
    </source>
</evidence>
<sequence length="1228" mass="137463">MTEHKKTITAISWNPRDRNIIASSSADHKIIVWDVAKQKKIALLENTRELPRSVNWSYHELDCVAFISGRGPLYLWYHNTNKQVVPVKETQGFVSNVCQFRWHRKNVGKVAFGHEDGSISVCLLGSKSQKHIFQPEPDDDDEEEDPVTSLEWDPLSMEYLLIANKRYGVRLVDTASLNVIMMFQLPSAAAHIQSLAWIPNAPGMFVTGDSRGGILRLWNVSKMTPIENIKVKQTGFHALQVIESSVDNSLDEEEDVAETTINHISSTSQTLAPTSTTHTRFALPPARVVCTFLDGGVGLYDLGRRKWNFLRDQGHIETIFDCKFKPDNPDWLATGSFDGTVKIWDINTLQAVHTSAGNEGIIYNISWAPGDLNCIAGCTGKNGVFVWDISRTKIIKRFTEHGKGCVYSVAWNPKDSRHLMSCGADGYCIIRQLDGKIVQKYKHPAAVYGCDWSPHNKDMLATGCEDKKVRVYYITSSSDQPLKVFSGHTAKVFHIRWSPLREGILCSGADDHTIRIWDYTKEQCINVLSGHDGPVRGLMWNSEVPYILMSGSWDSSIRVWDTRDGACIDTVCDHGADVYGLTCHPSRPFILASCSRDSTVRLWSLTSLIEPIQLNLICSRQWTDVIGTPESAMSLGTPPLLTGKASKELKQQIEELTKNNLASKLQLFSKFFMQPQGTVNLWELVSVVNGLSDSLLSDQYKNGIMHIKHLTLYKSSEAQELEMIKMSKFGGGIGTPSKDERLLEAARIYIKLGNIQRYCELMVDVGEWEKALSVAPGVSMKYWKSLSQRYSDYLVKKDSESCVSYCVALGNYKQLVKYFTKRGQLSDAILTAQAAAEGSYPPEITSSSNESSYINGCTEESSTSSDAMQLVIKSMENLGEQYYRRGSPTLAACCHLAVGNIQNAMSTLIRGHELELAVSVGIVLGDVIQYVDYAVQLLSTRCERLGKWDLAIDMLKTMSTCDRYIVYVCIKCAASMDEINSLHTKAGLPSMDECLVKGRELQSTDILESVKYHLLSTAPETGLKLGLVYIKDKMSNSNWQCNDVKDMLQLISCIQTEKLHQHQCSQMKDELLTLSCYIGALEAIRQGYHSIVASLLTYTRYCLQRNVDVPLTDSQVSSELEVWKTYYHAHKKRTTEESTSDEKSIYHDLWRKAGKKTCIISFGPDCVASSQLPSHSDVHISCLTDKRILGLAYFLEDGKTAMSINEAIMWAKVNPFSPLLSGVRLNPF</sequence>
<feature type="repeat" description="WD" evidence="3">
    <location>
        <begin position="528"/>
        <end position="570"/>
    </location>
</feature>
<keyword evidence="1 3" id="KW-0853">WD repeat</keyword>
<gene>
    <name evidence="4" type="ORF">SNE40_017251</name>
</gene>
<feature type="repeat" description="WD" evidence="3">
    <location>
        <begin position="312"/>
        <end position="354"/>
    </location>
</feature>
<dbReference type="Pfam" id="PF00400">
    <property type="entry name" value="WD40"/>
    <property type="match status" value="7"/>
</dbReference>
<keyword evidence="2" id="KW-0677">Repeat</keyword>
<evidence type="ECO:0000256" key="2">
    <source>
        <dbReference type="ARBA" id="ARBA00022737"/>
    </source>
</evidence>
<dbReference type="InterPro" id="IPR015943">
    <property type="entry name" value="WD40/YVTN_repeat-like_dom_sf"/>
</dbReference>
<evidence type="ECO:0000313" key="4">
    <source>
        <dbReference type="EMBL" id="KAK6173872.1"/>
    </source>
</evidence>
<feature type="repeat" description="WD" evidence="3">
    <location>
        <begin position="571"/>
        <end position="607"/>
    </location>
</feature>
<evidence type="ECO:0000256" key="1">
    <source>
        <dbReference type="ARBA" id="ARBA00022574"/>
    </source>
</evidence>
<name>A0AAN8JAR2_PATCE</name>
<dbReference type="PROSITE" id="PS50082">
    <property type="entry name" value="WD_REPEATS_2"/>
    <property type="match status" value="5"/>
</dbReference>
<dbReference type="CDD" id="cd00200">
    <property type="entry name" value="WD40"/>
    <property type="match status" value="1"/>
</dbReference>
<dbReference type="Gene3D" id="2.130.10.10">
    <property type="entry name" value="YVTN repeat-like/Quinoprotein amine dehydrogenase"/>
    <property type="match status" value="3"/>
</dbReference>
<dbReference type="InterPro" id="IPR001680">
    <property type="entry name" value="WD40_rpt"/>
</dbReference>
<comment type="caution">
    <text evidence="4">The sequence shown here is derived from an EMBL/GenBank/DDBJ whole genome shotgun (WGS) entry which is preliminary data.</text>
</comment>
<dbReference type="PRINTS" id="PR00320">
    <property type="entry name" value="GPROTEINBRPT"/>
</dbReference>
<feature type="repeat" description="WD" evidence="3">
    <location>
        <begin position="1"/>
        <end position="43"/>
    </location>
</feature>
<dbReference type="InterPro" id="IPR020472">
    <property type="entry name" value="WD40_PAC1"/>
</dbReference>
<dbReference type="InterPro" id="IPR019775">
    <property type="entry name" value="WD40_repeat_CS"/>
</dbReference>
<evidence type="ECO:0000256" key="3">
    <source>
        <dbReference type="PROSITE-ProRule" id="PRU00221"/>
    </source>
</evidence>
<dbReference type="EMBL" id="JAZGQO010000011">
    <property type="protein sequence ID" value="KAK6173872.1"/>
    <property type="molecule type" value="Genomic_DNA"/>
</dbReference>
<organism evidence="4 5">
    <name type="scientific">Patella caerulea</name>
    <name type="common">Rayed Mediterranean limpet</name>
    <dbReference type="NCBI Taxonomy" id="87958"/>
    <lineage>
        <taxon>Eukaryota</taxon>
        <taxon>Metazoa</taxon>
        <taxon>Spiralia</taxon>
        <taxon>Lophotrochozoa</taxon>
        <taxon>Mollusca</taxon>
        <taxon>Gastropoda</taxon>
        <taxon>Patellogastropoda</taxon>
        <taxon>Patelloidea</taxon>
        <taxon>Patellidae</taxon>
        <taxon>Patella</taxon>
    </lineage>
</organism>
<feature type="repeat" description="WD" evidence="3">
    <location>
        <begin position="485"/>
        <end position="527"/>
    </location>
</feature>
<keyword evidence="5" id="KW-1185">Reference proteome</keyword>
<dbReference type="SMART" id="SM00320">
    <property type="entry name" value="WD40"/>
    <property type="match status" value="11"/>
</dbReference>
<dbReference type="InterPro" id="IPR011044">
    <property type="entry name" value="Quino_amine_DH_bsu"/>
</dbReference>
<dbReference type="AlphaFoldDB" id="A0AAN8JAR2"/>
<dbReference type="PANTHER" id="PTHR44464:SF1">
    <property type="entry name" value="WD REPEAT-CONTAINING PROTEIN 17"/>
    <property type="match status" value="1"/>
</dbReference>